<reference evidence="2 3" key="1">
    <citation type="submission" date="2018-05" db="EMBL/GenBank/DDBJ databases">
        <authorList>
            <person name="Falquet L."/>
            <person name="Falquet L."/>
        </authorList>
    </citation>
    <scope>NUCLEOTIDE SEQUENCE [LARGE SCALE GENOMIC DNA]</scope>
    <source>
        <strain evidence="2 3">GM12</strain>
    </source>
</reference>
<accession>A0AB38GGT6</accession>
<dbReference type="Proteomes" id="UP000290347">
    <property type="component" value="Chromosome"/>
</dbReference>
<keyword evidence="1" id="KW-1133">Transmembrane helix</keyword>
<dbReference type="RefSeq" id="WP_020862709.1">
    <property type="nucleotide sequence ID" value="NZ_CP012387.1"/>
</dbReference>
<name>A0AB38GGT6_MYCMC</name>
<evidence type="ECO:0000256" key="1">
    <source>
        <dbReference type="SAM" id="Phobius"/>
    </source>
</evidence>
<keyword evidence="1" id="KW-0812">Transmembrane</keyword>
<sequence>MYIKNFKPIEVFGIAIPFWIIATVFGTIAGLALIIFIISFLRYKFKTRKKKNSKKNQKNSNNIDKQPIEVEISIIDEEIDEVLKKEKQNQNI</sequence>
<keyword evidence="1" id="KW-0472">Membrane</keyword>
<gene>
    <name evidence="2" type="ORF">MMC68T_00380</name>
</gene>
<evidence type="ECO:0000313" key="3">
    <source>
        <dbReference type="Proteomes" id="UP000290347"/>
    </source>
</evidence>
<proteinExistence type="predicted"/>
<organism evidence="2 3">
    <name type="scientific">Mycoplasma mycoides subsp. capri</name>
    <dbReference type="NCBI Taxonomy" id="40477"/>
    <lineage>
        <taxon>Bacteria</taxon>
        <taxon>Bacillati</taxon>
        <taxon>Mycoplasmatota</taxon>
        <taxon>Mollicutes</taxon>
        <taxon>Mycoplasmataceae</taxon>
        <taxon>Mycoplasma</taxon>
    </lineage>
</organism>
<dbReference type="EMBL" id="LS483515">
    <property type="protein sequence ID" value="SRX71667.1"/>
    <property type="molecule type" value="Genomic_DNA"/>
</dbReference>
<feature type="transmembrane region" description="Helical" evidence="1">
    <location>
        <begin position="12"/>
        <end position="41"/>
    </location>
</feature>
<dbReference type="InterPro" id="IPR030825">
    <property type="entry name" value="Integral_membrane"/>
</dbReference>
<protein>
    <submittedName>
        <fullName evidence="2">Uncharacterized protein</fullName>
    </submittedName>
</protein>
<dbReference type="AlphaFoldDB" id="A0AB38GGT6"/>
<evidence type="ECO:0000313" key="2">
    <source>
        <dbReference type="EMBL" id="SRX71667.1"/>
    </source>
</evidence>
<dbReference type="NCBIfam" id="TIGR04561">
    <property type="entry name" value="membra_charge"/>
    <property type="match status" value="1"/>
</dbReference>